<dbReference type="GO" id="GO:0006508">
    <property type="term" value="P:proteolysis"/>
    <property type="evidence" value="ECO:0007669"/>
    <property type="project" value="UniProtKB-KW"/>
</dbReference>
<keyword evidence="9" id="KW-1185">Reference proteome</keyword>
<keyword evidence="4" id="KW-0378">Hydrolase</keyword>
<sequence length="212" mass="23504">MTSLGEQNLPLTQIHELIEQYFATFLAANTVDKATQAFEQTFPPGSAVTWLNQSSQDPLWNGLLIALRCGQLLPHPHQVVLGQVYGSQQMGAQLAHDFANWEQERLLLLCLDTKNQIVKRQVIFQGTLNSCPAHPREIMQTALTVATARIVIAHNHPSGDVNPSKKDVEFTKRLQLAGEIMGLPLLDSFVIGVNDYFSFAEQGLVNCNTDSH</sequence>
<evidence type="ECO:0000256" key="6">
    <source>
        <dbReference type="ARBA" id="ARBA00023049"/>
    </source>
</evidence>
<protein>
    <submittedName>
        <fullName evidence="8">DNA repair protein</fullName>
    </submittedName>
</protein>
<dbReference type="STRING" id="942150.IV64_GL001395"/>
<comment type="caution">
    <text evidence="8">The sequence shown here is derived from an EMBL/GenBank/DDBJ whole genome shotgun (WGS) entry which is preliminary data.</text>
</comment>
<name>A0A0R2M6J8_9LACO</name>
<dbReference type="SUPFAM" id="SSF102712">
    <property type="entry name" value="JAB1/MPN domain"/>
    <property type="match status" value="1"/>
</dbReference>
<dbReference type="EMBL" id="JQCL01000103">
    <property type="protein sequence ID" value="KRO07474.1"/>
    <property type="molecule type" value="Genomic_DNA"/>
</dbReference>
<comment type="similarity">
    <text evidence="1">Belongs to the UPF0758 family.</text>
</comment>
<dbReference type="GO" id="GO:0008237">
    <property type="term" value="F:metallopeptidase activity"/>
    <property type="evidence" value="ECO:0007669"/>
    <property type="project" value="UniProtKB-KW"/>
</dbReference>
<evidence type="ECO:0000256" key="2">
    <source>
        <dbReference type="ARBA" id="ARBA00022670"/>
    </source>
</evidence>
<dbReference type="PATRIC" id="fig|942150.3.peg.1437"/>
<evidence type="ECO:0000259" key="7">
    <source>
        <dbReference type="PROSITE" id="PS50249"/>
    </source>
</evidence>
<evidence type="ECO:0000256" key="3">
    <source>
        <dbReference type="ARBA" id="ARBA00022723"/>
    </source>
</evidence>
<dbReference type="Proteomes" id="UP000051783">
    <property type="component" value="Unassembled WGS sequence"/>
</dbReference>
<keyword evidence="5" id="KW-0862">Zinc</keyword>
<dbReference type="InterPro" id="IPR001405">
    <property type="entry name" value="UPF0758"/>
</dbReference>
<evidence type="ECO:0000313" key="9">
    <source>
        <dbReference type="Proteomes" id="UP000051783"/>
    </source>
</evidence>
<evidence type="ECO:0000313" key="8">
    <source>
        <dbReference type="EMBL" id="KRO07474.1"/>
    </source>
</evidence>
<keyword evidence="2" id="KW-0645">Protease</keyword>
<dbReference type="InterPro" id="IPR025657">
    <property type="entry name" value="RadC_JAB"/>
</dbReference>
<dbReference type="AlphaFoldDB" id="A0A0R2M6J8"/>
<gene>
    <name evidence="8" type="ORF">IV64_GL001395</name>
</gene>
<evidence type="ECO:0000256" key="1">
    <source>
        <dbReference type="ARBA" id="ARBA00010243"/>
    </source>
</evidence>
<dbReference type="PANTHER" id="PTHR30471">
    <property type="entry name" value="DNA REPAIR PROTEIN RADC"/>
    <property type="match status" value="1"/>
</dbReference>
<dbReference type="PROSITE" id="PS01302">
    <property type="entry name" value="UPF0758"/>
    <property type="match status" value="1"/>
</dbReference>
<reference evidence="8 9" key="1">
    <citation type="journal article" date="2015" name="Genome Announc.">
        <title>Expanding the biotechnology potential of lactobacilli through comparative genomics of 213 strains and associated genera.</title>
        <authorList>
            <person name="Sun Z."/>
            <person name="Harris H.M."/>
            <person name="McCann A."/>
            <person name="Guo C."/>
            <person name="Argimon S."/>
            <person name="Zhang W."/>
            <person name="Yang X."/>
            <person name="Jeffery I.B."/>
            <person name="Cooney J.C."/>
            <person name="Kagawa T.F."/>
            <person name="Liu W."/>
            <person name="Song Y."/>
            <person name="Salvetti E."/>
            <person name="Wrobel A."/>
            <person name="Rasinkangas P."/>
            <person name="Parkhill J."/>
            <person name="Rea M.C."/>
            <person name="O'Sullivan O."/>
            <person name="Ritari J."/>
            <person name="Douillard F.P."/>
            <person name="Paul Ross R."/>
            <person name="Yang R."/>
            <person name="Briner A.E."/>
            <person name="Felis G.E."/>
            <person name="de Vos W.M."/>
            <person name="Barrangou R."/>
            <person name="Klaenhammer T.R."/>
            <person name="Caufield P.W."/>
            <person name="Cui Y."/>
            <person name="Zhang H."/>
            <person name="O'Toole P.W."/>
        </authorList>
    </citation>
    <scope>NUCLEOTIDE SEQUENCE [LARGE SCALE GENOMIC DNA]</scope>
    <source>
        <strain evidence="8 9">LMG 26013</strain>
    </source>
</reference>
<dbReference type="CDD" id="cd08071">
    <property type="entry name" value="MPN_DUF2466"/>
    <property type="match status" value="1"/>
</dbReference>
<dbReference type="RefSeq" id="WP_057707661.1">
    <property type="nucleotide sequence ID" value="NZ_JQCL01000103.1"/>
</dbReference>
<feature type="domain" description="MPN" evidence="7">
    <location>
        <begin position="83"/>
        <end position="205"/>
    </location>
</feature>
<dbReference type="Gene3D" id="3.40.140.10">
    <property type="entry name" value="Cytidine Deaminase, domain 2"/>
    <property type="match status" value="1"/>
</dbReference>
<dbReference type="GO" id="GO:0046872">
    <property type="term" value="F:metal ion binding"/>
    <property type="evidence" value="ECO:0007669"/>
    <property type="project" value="UniProtKB-KW"/>
</dbReference>
<proteinExistence type="inferred from homology"/>
<dbReference type="InterPro" id="IPR020891">
    <property type="entry name" value="UPF0758_CS"/>
</dbReference>
<accession>A0A0R2M6J8</accession>
<keyword evidence="3" id="KW-0479">Metal-binding</keyword>
<dbReference type="Pfam" id="PF04002">
    <property type="entry name" value="RadC"/>
    <property type="match status" value="1"/>
</dbReference>
<organism evidence="8 9">
    <name type="scientific">Lactiplantibacillus xiangfangensis</name>
    <dbReference type="NCBI Taxonomy" id="942150"/>
    <lineage>
        <taxon>Bacteria</taxon>
        <taxon>Bacillati</taxon>
        <taxon>Bacillota</taxon>
        <taxon>Bacilli</taxon>
        <taxon>Lactobacillales</taxon>
        <taxon>Lactobacillaceae</taxon>
        <taxon>Lactiplantibacillus</taxon>
    </lineage>
</organism>
<keyword evidence="6" id="KW-0482">Metalloprotease</keyword>
<dbReference type="PROSITE" id="PS50249">
    <property type="entry name" value="MPN"/>
    <property type="match status" value="1"/>
</dbReference>
<dbReference type="PANTHER" id="PTHR30471:SF3">
    <property type="entry name" value="UPF0758 PROTEIN YEES-RELATED"/>
    <property type="match status" value="1"/>
</dbReference>
<evidence type="ECO:0000256" key="5">
    <source>
        <dbReference type="ARBA" id="ARBA00022833"/>
    </source>
</evidence>
<dbReference type="InterPro" id="IPR037518">
    <property type="entry name" value="MPN"/>
</dbReference>
<dbReference type="OrthoDB" id="9804482at2"/>
<evidence type="ECO:0000256" key="4">
    <source>
        <dbReference type="ARBA" id="ARBA00022801"/>
    </source>
</evidence>